<dbReference type="InterPro" id="IPR024936">
    <property type="entry name" value="Cyclophilin-type_PPIase"/>
</dbReference>
<dbReference type="PRINTS" id="PR00153">
    <property type="entry name" value="CSAPPISMRASE"/>
</dbReference>
<sequence>MPNPKVYFDMSISKAPAGCSVMELYANTTPCTAKNFRILCTNVKGVRKSGRRLHRQKLHSRGIDLRNQVPGENFMKKHTGPGILSMDNAEPNINGSRFFIYTVKTEWLDGKHLVFEHVVEGMDVVKAVENVGSSSGRTSKAVVISDCSQLS</sequence>
<evidence type="ECO:0000256" key="2">
    <source>
        <dbReference type="ARBA" id="ARBA00023110"/>
    </source>
</evidence>
<dbReference type="Pfam" id="PF00160">
    <property type="entry name" value="Pro_isomerase"/>
    <property type="match status" value="1"/>
</dbReference>
<evidence type="ECO:0000259" key="5">
    <source>
        <dbReference type="PROSITE" id="PS50072"/>
    </source>
</evidence>
<protein>
    <recommendedName>
        <fullName evidence="4">Peptidyl-prolyl cis-trans isomerase</fullName>
        <shortName evidence="4">PPIase</shortName>
        <ecNumber evidence="4">5.2.1.8</ecNumber>
    </recommendedName>
</protein>
<comment type="caution">
    <text evidence="6">The sequence shown here is derived from an EMBL/GenBank/DDBJ whole genome shotgun (WGS) entry which is preliminary data.</text>
</comment>
<dbReference type="EC" id="5.2.1.8" evidence="4"/>
<comment type="function">
    <text evidence="4">PPIases accelerate the folding of proteins. It catalyzes the cis-trans isomerization of proline imidic peptide bonds in oligopeptides.</text>
</comment>
<dbReference type="InterPro" id="IPR029000">
    <property type="entry name" value="Cyclophilin-like_dom_sf"/>
</dbReference>
<evidence type="ECO:0000313" key="6">
    <source>
        <dbReference type="EMBL" id="KAL3532859.1"/>
    </source>
</evidence>
<evidence type="ECO:0000256" key="1">
    <source>
        <dbReference type="ARBA" id="ARBA00007365"/>
    </source>
</evidence>
<dbReference type="SUPFAM" id="SSF50891">
    <property type="entry name" value="Cyclophilin-like"/>
    <property type="match status" value="1"/>
</dbReference>
<evidence type="ECO:0000256" key="3">
    <source>
        <dbReference type="ARBA" id="ARBA00023235"/>
    </source>
</evidence>
<keyword evidence="2 4" id="KW-0697">Rotamase</keyword>
<feature type="domain" description="PPIase cyclophilin-type" evidence="5">
    <location>
        <begin position="7"/>
        <end position="149"/>
    </location>
</feature>
<reference evidence="6 7" key="1">
    <citation type="submission" date="2024-11" db="EMBL/GenBank/DDBJ databases">
        <title>A near-complete genome assembly of Cinchona calisaya.</title>
        <authorList>
            <person name="Lian D.C."/>
            <person name="Zhao X.W."/>
            <person name="Wei L."/>
        </authorList>
    </citation>
    <scope>NUCLEOTIDE SEQUENCE [LARGE SCALE GENOMIC DNA]</scope>
    <source>
        <tissue evidence="6">Nenye</tissue>
    </source>
</reference>
<dbReference type="PROSITE" id="PS50072">
    <property type="entry name" value="CSA_PPIASE_2"/>
    <property type="match status" value="1"/>
</dbReference>
<organism evidence="6 7">
    <name type="scientific">Cinchona calisaya</name>
    <dbReference type="NCBI Taxonomy" id="153742"/>
    <lineage>
        <taxon>Eukaryota</taxon>
        <taxon>Viridiplantae</taxon>
        <taxon>Streptophyta</taxon>
        <taxon>Embryophyta</taxon>
        <taxon>Tracheophyta</taxon>
        <taxon>Spermatophyta</taxon>
        <taxon>Magnoliopsida</taxon>
        <taxon>eudicotyledons</taxon>
        <taxon>Gunneridae</taxon>
        <taxon>Pentapetalae</taxon>
        <taxon>asterids</taxon>
        <taxon>lamiids</taxon>
        <taxon>Gentianales</taxon>
        <taxon>Rubiaceae</taxon>
        <taxon>Cinchonoideae</taxon>
        <taxon>Cinchoneae</taxon>
        <taxon>Cinchona</taxon>
    </lineage>
</organism>
<comment type="catalytic activity">
    <reaction evidence="4">
        <text>[protein]-peptidylproline (omega=180) = [protein]-peptidylproline (omega=0)</text>
        <dbReference type="Rhea" id="RHEA:16237"/>
        <dbReference type="Rhea" id="RHEA-COMP:10747"/>
        <dbReference type="Rhea" id="RHEA-COMP:10748"/>
        <dbReference type="ChEBI" id="CHEBI:83833"/>
        <dbReference type="ChEBI" id="CHEBI:83834"/>
        <dbReference type="EC" id="5.2.1.8"/>
    </reaction>
</comment>
<dbReference type="PIRSF" id="PIRSF001467">
    <property type="entry name" value="Peptidylpro_ismrse"/>
    <property type="match status" value="1"/>
</dbReference>
<proteinExistence type="inferred from homology"/>
<evidence type="ECO:0000313" key="7">
    <source>
        <dbReference type="Proteomes" id="UP001630127"/>
    </source>
</evidence>
<dbReference type="EMBL" id="JBJUIK010000003">
    <property type="protein sequence ID" value="KAL3532859.1"/>
    <property type="molecule type" value="Genomic_DNA"/>
</dbReference>
<dbReference type="GO" id="GO:0003755">
    <property type="term" value="F:peptidyl-prolyl cis-trans isomerase activity"/>
    <property type="evidence" value="ECO:0007669"/>
    <property type="project" value="UniProtKB-UniRule"/>
</dbReference>
<dbReference type="PANTHER" id="PTHR11071:SF561">
    <property type="entry name" value="PEPTIDYL-PROLYL CIS-TRANS ISOMERASE D-RELATED"/>
    <property type="match status" value="1"/>
</dbReference>
<dbReference type="Gene3D" id="2.40.100.10">
    <property type="entry name" value="Cyclophilin-like"/>
    <property type="match status" value="2"/>
</dbReference>
<gene>
    <name evidence="6" type="ORF">ACH5RR_006380</name>
</gene>
<dbReference type="PANTHER" id="PTHR11071">
    <property type="entry name" value="PEPTIDYL-PROLYL CIS-TRANS ISOMERASE"/>
    <property type="match status" value="1"/>
</dbReference>
<dbReference type="InterPro" id="IPR002130">
    <property type="entry name" value="Cyclophilin-type_PPIase_dom"/>
</dbReference>
<accession>A0ABD3ANV5</accession>
<dbReference type="AlphaFoldDB" id="A0ABD3ANV5"/>
<name>A0ABD3ANV5_9GENT</name>
<keyword evidence="7" id="KW-1185">Reference proteome</keyword>
<comment type="similarity">
    <text evidence="1 4">Belongs to the cyclophilin-type PPIase family.</text>
</comment>
<dbReference type="Proteomes" id="UP001630127">
    <property type="component" value="Unassembled WGS sequence"/>
</dbReference>
<keyword evidence="3 4" id="KW-0413">Isomerase</keyword>
<evidence type="ECO:0000256" key="4">
    <source>
        <dbReference type="RuleBase" id="RU363019"/>
    </source>
</evidence>